<dbReference type="SUPFAM" id="SSF56219">
    <property type="entry name" value="DNase I-like"/>
    <property type="match status" value="1"/>
</dbReference>
<organism evidence="1 2">
    <name type="scientific">Halobacteriovorax marinus</name>
    <dbReference type="NCBI Taxonomy" id="97084"/>
    <lineage>
        <taxon>Bacteria</taxon>
        <taxon>Pseudomonadati</taxon>
        <taxon>Bdellovibrionota</taxon>
        <taxon>Bacteriovoracia</taxon>
        <taxon>Bacteriovoracales</taxon>
        <taxon>Halobacteriovoraceae</taxon>
        <taxon>Halobacteriovorax</taxon>
    </lineage>
</organism>
<gene>
    <name evidence="1" type="ORF">A9Q84_02735</name>
</gene>
<dbReference type="Proteomes" id="UP000196531">
    <property type="component" value="Unassembled WGS sequence"/>
</dbReference>
<proteinExistence type="predicted"/>
<protein>
    <recommendedName>
        <fullName evidence="3">Endonuclease/exonuclease/phosphatase domain-containing protein</fullName>
    </recommendedName>
</protein>
<evidence type="ECO:0008006" key="3">
    <source>
        <dbReference type="Google" id="ProtNLM"/>
    </source>
</evidence>
<dbReference type="Gene3D" id="3.60.10.10">
    <property type="entry name" value="Endonuclease/exonuclease/phosphatase"/>
    <property type="match status" value="1"/>
</dbReference>
<evidence type="ECO:0000313" key="2">
    <source>
        <dbReference type="Proteomes" id="UP000196531"/>
    </source>
</evidence>
<evidence type="ECO:0000313" key="1">
    <source>
        <dbReference type="EMBL" id="OUR99965.1"/>
    </source>
</evidence>
<reference evidence="2" key="1">
    <citation type="journal article" date="2017" name="Proc. Natl. Acad. Sci. U.S.A.">
        <title>Simulation of Deepwater Horizon oil plume reveals substrate specialization within a complex community of hydrocarbon-degraders.</title>
        <authorList>
            <person name="Hu P."/>
            <person name="Dubinsky E.A."/>
            <person name="Probst A.J."/>
            <person name="Wang J."/>
            <person name="Sieber C.M.K."/>
            <person name="Tom L.M."/>
            <person name="Gardinali P."/>
            <person name="Banfield J.F."/>
            <person name="Atlas R.M."/>
            <person name="Andersen G.L."/>
        </authorList>
    </citation>
    <scope>NUCLEOTIDE SEQUENCE [LARGE SCALE GENOMIC DNA]</scope>
</reference>
<dbReference type="AlphaFoldDB" id="A0A1Y5FIE8"/>
<accession>A0A1Y5FIE8</accession>
<comment type="caution">
    <text evidence="1">The sequence shown here is derived from an EMBL/GenBank/DDBJ whole genome shotgun (WGS) entry which is preliminary data.</text>
</comment>
<dbReference type="InterPro" id="IPR036691">
    <property type="entry name" value="Endo/exonu/phosph_ase_sf"/>
</dbReference>
<name>A0A1Y5FIE8_9BACT</name>
<dbReference type="EMBL" id="MAAO01000002">
    <property type="protein sequence ID" value="OUR99965.1"/>
    <property type="molecule type" value="Genomic_DNA"/>
</dbReference>
<sequence>MKFKKFTICSFNIENLFLPPYSEKENYTLYKYEKSPAKVKKVAAAILDIDPDICFLCEVGGIDSLKNFVVSHLNDSYDYSLIPGNSERGIELAYLVKKGLELDFKHFTHRNRPLNFNYPHEEKENFHQTSMGKKAVHDSHLPSRDIAELRVFKKGSETPSLILLGVHLKSHLDKEGIDFSGRLRRGAELKQLVATHNILEKRYKGKIPILLLGDFNGRATLTARDNEFNDIYDHTSLQDILEIIKEPMERRVTIHIFDKSGKDLGHQLDYIFIPPKLHSQIISKESGIYLYKNEEGAPYPRPTTLYERYQQPSDHFPVVCTLKNLEL</sequence>